<evidence type="ECO:0000313" key="2">
    <source>
        <dbReference type="Proteomes" id="UP000070366"/>
    </source>
</evidence>
<dbReference type="KEGG" id="cmiu:B1H56_08650"/>
<dbReference type="STRING" id="626937.HMPREF3293_03061"/>
<comment type="caution">
    <text evidence="1">The sequence shown here is derived from an EMBL/GenBank/DDBJ whole genome shotgun (WGS) entry which is preliminary data.</text>
</comment>
<dbReference type="Proteomes" id="UP000070366">
    <property type="component" value="Unassembled WGS sequence"/>
</dbReference>
<keyword evidence="2" id="KW-1185">Reference proteome</keyword>
<dbReference type="RefSeq" id="WP_066522342.1">
    <property type="nucleotide sequence ID" value="NZ_CABMOF010000008.1"/>
</dbReference>
<reference evidence="2" key="1">
    <citation type="submission" date="2016-02" db="EMBL/GenBank/DDBJ databases">
        <authorList>
            <person name="Mitreva M."/>
            <person name="Pepin K.H."/>
            <person name="Mihindukulasuriya K.A."/>
            <person name="Fulton R."/>
            <person name="Fronick C."/>
            <person name="O'Laughlin M."/>
            <person name="Miner T."/>
            <person name="Herter B."/>
            <person name="Rosa B.A."/>
            <person name="Cordes M."/>
            <person name="Tomlinson C."/>
            <person name="Wollam A."/>
            <person name="Palsikar V.B."/>
            <person name="Mardis E.R."/>
            <person name="Wilson R.K."/>
        </authorList>
    </citation>
    <scope>NUCLEOTIDE SEQUENCE [LARGE SCALE GENOMIC DNA]</scope>
    <source>
        <strain evidence="2">DSM 22607</strain>
    </source>
</reference>
<sequence length="82" mass="9474">MVKNHSDRNRILLSLNRSAIEQWDREHGVPPMLDDDGNPVPDEIFFMAVHRLILHITTISNEDKQRSIDWLTSHGWGTGLDN</sequence>
<evidence type="ECO:0000313" key="1">
    <source>
        <dbReference type="EMBL" id="KXK64149.1"/>
    </source>
</evidence>
<proteinExistence type="predicted"/>
<gene>
    <name evidence="1" type="ORF">HMPREF3293_03061</name>
</gene>
<name>A0A136Q0D7_9FIRM</name>
<accession>A0A136Q0D7</accession>
<dbReference type="AlphaFoldDB" id="A0A136Q0D7"/>
<protein>
    <submittedName>
        <fullName evidence="1">Uncharacterized protein</fullName>
    </submittedName>
</protein>
<dbReference type="EMBL" id="LSZW01000066">
    <property type="protein sequence ID" value="KXK64149.1"/>
    <property type="molecule type" value="Genomic_DNA"/>
</dbReference>
<organism evidence="1 2">
    <name type="scientific">Christensenella minuta</name>
    <dbReference type="NCBI Taxonomy" id="626937"/>
    <lineage>
        <taxon>Bacteria</taxon>
        <taxon>Bacillati</taxon>
        <taxon>Bacillota</taxon>
        <taxon>Clostridia</taxon>
        <taxon>Christensenellales</taxon>
        <taxon>Christensenellaceae</taxon>
        <taxon>Christensenella</taxon>
    </lineage>
</organism>